<keyword evidence="5 12" id="KW-0732">Signal</keyword>
<reference evidence="15 16" key="1">
    <citation type="submission" date="2016-10" db="EMBL/GenBank/DDBJ databases">
        <authorList>
            <person name="de Groot N.N."/>
        </authorList>
    </citation>
    <scope>NUCLEOTIDE SEQUENCE [LARGE SCALE GENOMIC DNA]</scope>
    <source>
        <strain evidence="15 16">DSM 17794</strain>
    </source>
</reference>
<dbReference type="RefSeq" id="WP_093407619.1">
    <property type="nucleotide sequence ID" value="NZ_FOVL01000007.1"/>
</dbReference>
<evidence type="ECO:0000259" key="14">
    <source>
        <dbReference type="Pfam" id="PF07715"/>
    </source>
</evidence>
<sequence length="874" mass="96840">MRKLLALALFLTTATIFAQGTITGTVIDSELNSPLPGATIMEVGTNNGTTTDFDGNFSLDVNSATGSISISFVGYEKQTIRFNVAQGATQDLGEFNLNPDADALSEVIVVGRGVIDLEEDRRTPIAVSTITKAEIQKKAAGNVEFPEILKNTPSVYVANQAGGFGDSQMFLRGFSQNNTAFLLNGQPINGMEDGNMYWSNWSGISDIANAVQVQRGLGSSKLAISSVGGTVNIVTKATERTEGGFVRGMVGNGSYLKGTVSYDTGINENGWGFSFLLDHWQGHSKYADGTKGQGQNYFFSVGKKMGDHNFNFLLTGAPQWHDQNFSKSMDLYDEYGVKYNNNYGFLEGEYLTSRRNYYHKPVTNLNWDWNISEKSDLSTVVYASFGRGGGTGTYGNGPNYIDNGLDSNPSGAFTQDGLIDWDFIKNDYNASIEGGLSEGYNGTLLRASVNNHAWYGAVSNFSHDTETGWAFNVGTDLRWYTGDHFRQLTDLLGLQGRIEPMGSRPDGYVVSETFEANPWSALFDYADEDQRINYDYSEDINYQGGFGQVEYANDMFSVFFQGSVSNQSYQRTDRGNFATAKTSEKVNKTGYNLKGGASFNINEQNVVFANVGKYSRQPFLDNIFPSYADNTELADPEVENEEIFGLEAGYKFETGDFQANLNAYYTKWENRFLNASGEYNPAGGETVPDASFLFTNIGQVHQGLELDVKYRPVYGWTLKGYATIGDWKYEGTTPIRVRNNDTNAFVDELEADLTDTNVGLAPQSSLGLGTDVQITENFSMDMDINHYANLYGFVDVEDVAFATLEGETYQSEKLEAYTLVDLGASYKFNFGGQNIQLRGNVYNLFDNEYINQRDQYGYYYGNGLTWNFSVKYNF</sequence>
<keyword evidence="16" id="KW-1185">Reference proteome</keyword>
<dbReference type="PANTHER" id="PTHR30069">
    <property type="entry name" value="TONB-DEPENDENT OUTER MEMBRANE RECEPTOR"/>
    <property type="match status" value="1"/>
</dbReference>
<evidence type="ECO:0000256" key="7">
    <source>
        <dbReference type="ARBA" id="ARBA00023136"/>
    </source>
</evidence>
<dbReference type="Gene3D" id="2.60.40.1120">
    <property type="entry name" value="Carboxypeptidase-like, regulatory domain"/>
    <property type="match status" value="1"/>
</dbReference>
<dbReference type="EMBL" id="FOVL01000007">
    <property type="protein sequence ID" value="SFN51839.1"/>
    <property type="molecule type" value="Genomic_DNA"/>
</dbReference>
<evidence type="ECO:0000256" key="4">
    <source>
        <dbReference type="ARBA" id="ARBA00022692"/>
    </source>
</evidence>
<dbReference type="Gene3D" id="2.40.170.20">
    <property type="entry name" value="TonB-dependent receptor, beta-barrel domain"/>
    <property type="match status" value="1"/>
</dbReference>
<keyword evidence="3 10" id="KW-1134">Transmembrane beta strand</keyword>
<name>A0A1I4ZPC9_9FLAO</name>
<evidence type="ECO:0000256" key="5">
    <source>
        <dbReference type="ARBA" id="ARBA00022729"/>
    </source>
</evidence>
<dbReference type="SUPFAM" id="SSF49464">
    <property type="entry name" value="Carboxypeptidase regulatory domain-like"/>
    <property type="match status" value="1"/>
</dbReference>
<dbReference type="GO" id="GO:0009279">
    <property type="term" value="C:cell outer membrane"/>
    <property type="evidence" value="ECO:0007669"/>
    <property type="project" value="UniProtKB-SubCell"/>
</dbReference>
<evidence type="ECO:0000313" key="16">
    <source>
        <dbReference type="Proteomes" id="UP000199153"/>
    </source>
</evidence>
<feature type="domain" description="TonB-dependent receptor plug" evidence="14">
    <location>
        <begin position="121"/>
        <end position="230"/>
    </location>
</feature>
<evidence type="ECO:0000256" key="9">
    <source>
        <dbReference type="ARBA" id="ARBA00023237"/>
    </source>
</evidence>
<feature type="domain" description="TonB-dependent receptor-like beta-barrel" evidence="13">
    <location>
        <begin position="439"/>
        <end position="844"/>
    </location>
</feature>
<evidence type="ECO:0000256" key="6">
    <source>
        <dbReference type="ARBA" id="ARBA00023077"/>
    </source>
</evidence>
<dbReference type="InterPro" id="IPR036942">
    <property type="entry name" value="Beta-barrel_TonB_sf"/>
</dbReference>
<dbReference type="InterPro" id="IPR037066">
    <property type="entry name" value="Plug_dom_sf"/>
</dbReference>
<feature type="chain" id="PRO_5011728024" evidence="12">
    <location>
        <begin position="19"/>
        <end position="874"/>
    </location>
</feature>
<dbReference type="AlphaFoldDB" id="A0A1I4ZPC9"/>
<keyword evidence="6 11" id="KW-0798">TonB box</keyword>
<dbReference type="PROSITE" id="PS52016">
    <property type="entry name" value="TONB_DEPENDENT_REC_3"/>
    <property type="match status" value="1"/>
</dbReference>
<comment type="subcellular location">
    <subcellularLocation>
        <location evidence="1 10">Cell outer membrane</location>
        <topology evidence="1 10">Multi-pass membrane protein</topology>
    </subcellularLocation>
</comment>
<dbReference type="InterPro" id="IPR039426">
    <property type="entry name" value="TonB-dep_rcpt-like"/>
</dbReference>
<dbReference type="SUPFAM" id="SSF56935">
    <property type="entry name" value="Porins"/>
    <property type="match status" value="1"/>
</dbReference>
<evidence type="ECO:0000256" key="8">
    <source>
        <dbReference type="ARBA" id="ARBA00023170"/>
    </source>
</evidence>
<proteinExistence type="inferred from homology"/>
<comment type="similarity">
    <text evidence="10 11">Belongs to the TonB-dependent receptor family.</text>
</comment>
<dbReference type="GO" id="GO:0044718">
    <property type="term" value="P:siderophore transmembrane transport"/>
    <property type="evidence" value="ECO:0007669"/>
    <property type="project" value="TreeGrafter"/>
</dbReference>
<dbReference type="GO" id="GO:0015344">
    <property type="term" value="F:siderophore uptake transmembrane transporter activity"/>
    <property type="evidence" value="ECO:0007669"/>
    <property type="project" value="TreeGrafter"/>
</dbReference>
<dbReference type="InterPro" id="IPR012910">
    <property type="entry name" value="Plug_dom"/>
</dbReference>
<accession>A0A1I4ZPC9</accession>
<feature type="signal peptide" evidence="12">
    <location>
        <begin position="1"/>
        <end position="18"/>
    </location>
</feature>
<evidence type="ECO:0000256" key="10">
    <source>
        <dbReference type="PROSITE-ProRule" id="PRU01360"/>
    </source>
</evidence>
<keyword evidence="4 10" id="KW-0812">Transmembrane</keyword>
<dbReference type="Pfam" id="PF13715">
    <property type="entry name" value="CarbopepD_reg_2"/>
    <property type="match status" value="1"/>
</dbReference>
<evidence type="ECO:0000256" key="12">
    <source>
        <dbReference type="SAM" id="SignalP"/>
    </source>
</evidence>
<keyword evidence="7 10" id="KW-0472">Membrane</keyword>
<dbReference type="InterPro" id="IPR000531">
    <property type="entry name" value="Beta-barrel_TonB"/>
</dbReference>
<dbReference type="InterPro" id="IPR008969">
    <property type="entry name" value="CarboxyPept-like_regulatory"/>
</dbReference>
<evidence type="ECO:0000259" key="13">
    <source>
        <dbReference type="Pfam" id="PF00593"/>
    </source>
</evidence>
<protein>
    <submittedName>
        <fullName evidence="15">Outer membrane receptor proteins, mostly Fe transport</fullName>
    </submittedName>
</protein>
<keyword evidence="9 10" id="KW-0998">Cell outer membrane</keyword>
<dbReference type="STRING" id="287099.SAMN05660413_01403"/>
<organism evidence="15 16">
    <name type="scientific">Salegentibacter flavus</name>
    <dbReference type="NCBI Taxonomy" id="287099"/>
    <lineage>
        <taxon>Bacteria</taxon>
        <taxon>Pseudomonadati</taxon>
        <taxon>Bacteroidota</taxon>
        <taxon>Flavobacteriia</taxon>
        <taxon>Flavobacteriales</taxon>
        <taxon>Flavobacteriaceae</taxon>
        <taxon>Salegentibacter</taxon>
    </lineage>
</organism>
<dbReference type="Gene3D" id="2.170.130.10">
    <property type="entry name" value="TonB-dependent receptor, plug domain"/>
    <property type="match status" value="1"/>
</dbReference>
<dbReference type="PANTHER" id="PTHR30069:SF29">
    <property type="entry name" value="HEMOGLOBIN AND HEMOGLOBIN-HAPTOGLOBIN-BINDING PROTEIN 1-RELATED"/>
    <property type="match status" value="1"/>
</dbReference>
<dbReference type="Proteomes" id="UP000199153">
    <property type="component" value="Unassembled WGS sequence"/>
</dbReference>
<evidence type="ECO:0000256" key="2">
    <source>
        <dbReference type="ARBA" id="ARBA00022448"/>
    </source>
</evidence>
<evidence type="ECO:0000256" key="11">
    <source>
        <dbReference type="RuleBase" id="RU003357"/>
    </source>
</evidence>
<evidence type="ECO:0000256" key="1">
    <source>
        <dbReference type="ARBA" id="ARBA00004571"/>
    </source>
</evidence>
<keyword evidence="2 10" id="KW-0813">Transport</keyword>
<dbReference type="OrthoDB" id="1453181at2"/>
<dbReference type="Pfam" id="PF07715">
    <property type="entry name" value="Plug"/>
    <property type="match status" value="1"/>
</dbReference>
<evidence type="ECO:0000256" key="3">
    <source>
        <dbReference type="ARBA" id="ARBA00022452"/>
    </source>
</evidence>
<gene>
    <name evidence="15" type="ORF">SAMN05660413_01403</name>
</gene>
<evidence type="ECO:0000313" key="15">
    <source>
        <dbReference type="EMBL" id="SFN51839.1"/>
    </source>
</evidence>
<keyword evidence="8 15" id="KW-0675">Receptor</keyword>
<dbReference type="Pfam" id="PF00593">
    <property type="entry name" value="TonB_dep_Rec_b-barrel"/>
    <property type="match status" value="1"/>
</dbReference>